<feature type="transmembrane region" description="Helical" evidence="7">
    <location>
        <begin position="210"/>
        <end position="235"/>
    </location>
</feature>
<feature type="transmembrane region" description="Helical" evidence="7">
    <location>
        <begin position="172"/>
        <end position="198"/>
    </location>
</feature>
<evidence type="ECO:0000256" key="3">
    <source>
        <dbReference type="ARBA" id="ARBA00022692"/>
    </source>
</evidence>
<evidence type="ECO:0000256" key="7">
    <source>
        <dbReference type="SAM" id="Phobius"/>
    </source>
</evidence>
<dbReference type="EMBL" id="CYUE01000020">
    <property type="protein sequence ID" value="CUK26902.1"/>
    <property type="molecule type" value="Genomic_DNA"/>
</dbReference>
<dbReference type="RefSeq" id="WP_058315727.1">
    <property type="nucleotide sequence ID" value="NZ_CYTO01000009.1"/>
</dbReference>
<accession>A0A0P1ITT9</accession>
<keyword evidence="4" id="KW-0201">Cytochrome c-type biogenesis</keyword>
<feature type="domain" description="Cytochrome C biogenesis protein transmembrane" evidence="8">
    <location>
        <begin position="5"/>
        <end position="224"/>
    </location>
</feature>
<dbReference type="PANTHER" id="PTHR31272:SF4">
    <property type="entry name" value="CYTOCHROME C-TYPE BIOGENESIS PROTEIN HI_1454-RELATED"/>
    <property type="match status" value="1"/>
</dbReference>
<proteinExistence type="inferred from homology"/>
<dbReference type="InterPro" id="IPR003834">
    <property type="entry name" value="Cyt_c_assmbl_TM_dom"/>
</dbReference>
<keyword evidence="5 7" id="KW-1133">Transmembrane helix</keyword>
<evidence type="ECO:0000259" key="8">
    <source>
        <dbReference type="Pfam" id="PF02683"/>
    </source>
</evidence>
<feature type="transmembrane region" description="Helical" evidence="7">
    <location>
        <begin position="89"/>
        <end position="109"/>
    </location>
</feature>
<dbReference type="GO" id="GO:0017004">
    <property type="term" value="P:cytochrome complex assembly"/>
    <property type="evidence" value="ECO:0007669"/>
    <property type="project" value="UniProtKB-KW"/>
</dbReference>
<evidence type="ECO:0000256" key="1">
    <source>
        <dbReference type="ARBA" id="ARBA00004141"/>
    </source>
</evidence>
<dbReference type="Pfam" id="PF02683">
    <property type="entry name" value="DsbD_TM"/>
    <property type="match status" value="1"/>
</dbReference>
<keyword evidence="3 7" id="KW-0812">Transmembrane</keyword>
<gene>
    <name evidence="9" type="ORF">TA5114_02721</name>
</gene>
<dbReference type="Proteomes" id="UP000051184">
    <property type="component" value="Unassembled WGS sequence"/>
</dbReference>
<organism evidence="9 10">
    <name type="scientific">Cognatishimia activa</name>
    <dbReference type="NCBI Taxonomy" id="1715691"/>
    <lineage>
        <taxon>Bacteria</taxon>
        <taxon>Pseudomonadati</taxon>
        <taxon>Pseudomonadota</taxon>
        <taxon>Alphaproteobacteria</taxon>
        <taxon>Rhodobacterales</taxon>
        <taxon>Paracoccaceae</taxon>
        <taxon>Cognatishimia</taxon>
    </lineage>
</organism>
<keyword evidence="10" id="KW-1185">Reference proteome</keyword>
<name>A0A0P1ITT9_9RHOB</name>
<feature type="transmembrane region" description="Helical" evidence="7">
    <location>
        <begin position="6"/>
        <end position="33"/>
    </location>
</feature>
<evidence type="ECO:0000256" key="2">
    <source>
        <dbReference type="ARBA" id="ARBA00006143"/>
    </source>
</evidence>
<evidence type="ECO:0000256" key="6">
    <source>
        <dbReference type="ARBA" id="ARBA00023136"/>
    </source>
</evidence>
<feature type="transmembrane region" description="Helical" evidence="7">
    <location>
        <begin position="130"/>
        <end position="160"/>
    </location>
</feature>
<comment type="similarity">
    <text evidence="2">Belongs to the DsbD family.</text>
</comment>
<sequence>MDIGLFAAFGAGLLSFVSPCILPIVPFYLTYLAGRSVHQMAEQGSIPSRVRWHMILTSIVFSMGMITVFVLLGLVSTTLGQALRDYFDVLRWLAAAIVLAMGLQFLGVFKLNFLLKQTGVSVSTSNGSTLMGAFMLGLAFAFGWTPCVGPILAAILFMAAGQEQVFEGASLLISYGLGMTLPFIFAAAFIVPFLNWIGRFRSKLAHIERVMGVLLIVFALLIASDSISIFAYWILAQVPEFGKIG</sequence>
<dbReference type="OrthoDB" id="9803065at2"/>
<evidence type="ECO:0000313" key="9">
    <source>
        <dbReference type="EMBL" id="CUK26902.1"/>
    </source>
</evidence>
<evidence type="ECO:0000313" key="10">
    <source>
        <dbReference type="Proteomes" id="UP000051184"/>
    </source>
</evidence>
<dbReference type="GO" id="GO:0016020">
    <property type="term" value="C:membrane"/>
    <property type="evidence" value="ECO:0007669"/>
    <property type="project" value="UniProtKB-SubCell"/>
</dbReference>
<evidence type="ECO:0000256" key="4">
    <source>
        <dbReference type="ARBA" id="ARBA00022748"/>
    </source>
</evidence>
<keyword evidence="6 7" id="KW-0472">Membrane</keyword>
<dbReference type="InterPro" id="IPR051790">
    <property type="entry name" value="Cytochrome_c-biogenesis_DsbD"/>
</dbReference>
<dbReference type="AlphaFoldDB" id="A0A0P1ITT9"/>
<dbReference type="STRING" id="1715691.TA5113_01552"/>
<feature type="transmembrane region" description="Helical" evidence="7">
    <location>
        <begin position="54"/>
        <end position="77"/>
    </location>
</feature>
<protein>
    <submittedName>
        <fullName evidence="9">Thiol:disulfide interchange protein</fullName>
    </submittedName>
</protein>
<reference evidence="10" key="1">
    <citation type="submission" date="2015-09" db="EMBL/GenBank/DDBJ databases">
        <authorList>
            <person name="Rodrigo-Torres Lidia"/>
            <person name="Arahal R.David."/>
        </authorList>
    </citation>
    <scope>NUCLEOTIDE SEQUENCE [LARGE SCALE GENOMIC DNA]</scope>
    <source>
        <strain evidence="10">CECT 5114</strain>
    </source>
</reference>
<comment type="subcellular location">
    <subcellularLocation>
        <location evidence="1">Membrane</location>
        <topology evidence="1">Multi-pass membrane protein</topology>
    </subcellularLocation>
</comment>
<evidence type="ECO:0000256" key="5">
    <source>
        <dbReference type="ARBA" id="ARBA00022989"/>
    </source>
</evidence>
<dbReference type="PANTHER" id="PTHR31272">
    <property type="entry name" value="CYTOCHROME C-TYPE BIOGENESIS PROTEIN HI_1454-RELATED"/>
    <property type="match status" value="1"/>
</dbReference>